<accession>A0A6L5H0Y5</accession>
<dbReference type="AlphaFoldDB" id="A0A6L5H0Y5"/>
<evidence type="ECO:0000313" key="2">
    <source>
        <dbReference type="Proteomes" id="UP000477834"/>
    </source>
</evidence>
<feature type="non-terminal residue" evidence="1">
    <location>
        <position position="1"/>
    </location>
</feature>
<dbReference type="Proteomes" id="UP000477834">
    <property type="component" value="Unassembled WGS sequence"/>
</dbReference>
<reference evidence="1 2" key="1">
    <citation type="submission" date="2019-10" db="EMBL/GenBank/DDBJ databases">
        <title>Streptococcus mitis of the oral and urogenital tracts.</title>
        <authorList>
            <person name="Price T."/>
            <person name="Mores C.R."/>
            <person name="Putonti C."/>
            <person name="Wolfe A.J."/>
        </authorList>
    </citation>
    <scope>NUCLEOTIDE SEQUENCE [LARGE SCALE GENOMIC DNA]</scope>
    <source>
        <strain evidence="1 2">SM05</strain>
    </source>
</reference>
<dbReference type="EMBL" id="WIKE01000001">
    <property type="protein sequence ID" value="MQQ62850.1"/>
    <property type="molecule type" value="Genomic_DNA"/>
</dbReference>
<protein>
    <submittedName>
        <fullName evidence="1">Uncharacterized protein</fullName>
    </submittedName>
</protein>
<sequence length="64" mass="7489">WDSLSKWFIKQFYFTKTIATVQKSNGKSVAFFGDIRDYCPRLNLFYQYNFKSRGSTGKVGLYGL</sequence>
<evidence type="ECO:0000313" key="1">
    <source>
        <dbReference type="EMBL" id="MQQ62850.1"/>
    </source>
</evidence>
<gene>
    <name evidence="1" type="ORF">GEZ69_00005</name>
</gene>
<name>A0A6L5H0Y5_STRMT</name>
<proteinExistence type="predicted"/>
<comment type="caution">
    <text evidence="1">The sequence shown here is derived from an EMBL/GenBank/DDBJ whole genome shotgun (WGS) entry which is preliminary data.</text>
</comment>
<organism evidence="1 2">
    <name type="scientific">Streptococcus mitis</name>
    <dbReference type="NCBI Taxonomy" id="28037"/>
    <lineage>
        <taxon>Bacteria</taxon>
        <taxon>Bacillati</taxon>
        <taxon>Bacillota</taxon>
        <taxon>Bacilli</taxon>
        <taxon>Lactobacillales</taxon>
        <taxon>Streptococcaceae</taxon>
        <taxon>Streptococcus</taxon>
        <taxon>Streptococcus mitis group</taxon>
    </lineage>
</organism>